<evidence type="ECO:0008006" key="3">
    <source>
        <dbReference type="Google" id="ProtNLM"/>
    </source>
</evidence>
<keyword evidence="2" id="KW-1185">Reference proteome</keyword>
<protein>
    <recommendedName>
        <fullName evidence="3">Reverse transcriptase</fullName>
    </recommendedName>
</protein>
<reference evidence="1 2" key="1">
    <citation type="submission" date="2023-10" db="EMBL/GenBank/DDBJ databases">
        <title>Chromosome-scale genome assembly provides insights into flower coloration mechanisms of Canna indica.</title>
        <authorList>
            <person name="Li C."/>
        </authorList>
    </citation>
    <scope>NUCLEOTIDE SEQUENCE [LARGE SCALE GENOMIC DNA]</scope>
    <source>
        <tissue evidence="1">Flower</tissue>
    </source>
</reference>
<organism evidence="1 2">
    <name type="scientific">Canna indica</name>
    <name type="common">Indian-shot</name>
    <dbReference type="NCBI Taxonomy" id="4628"/>
    <lineage>
        <taxon>Eukaryota</taxon>
        <taxon>Viridiplantae</taxon>
        <taxon>Streptophyta</taxon>
        <taxon>Embryophyta</taxon>
        <taxon>Tracheophyta</taxon>
        <taxon>Spermatophyta</taxon>
        <taxon>Magnoliopsida</taxon>
        <taxon>Liliopsida</taxon>
        <taxon>Zingiberales</taxon>
        <taxon>Cannaceae</taxon>
        <taxon>Canna</taxon>
    </lineage>
</organism>
<name>A0AAQ3Q6C0_9LILI</name>
<dbReference type="Proteomes" id="UP001327560">
    <property type="component" value="Chromosome 2"/>
</dbReference>
<accession>A0AAQ3Q6C0</accession>
<dbReference type="AlphaFoldDB" id="A0AAQ3Q6C0"/>
<proteinExistence type="predicted"/>
<gene>
    <name evidence="1" type="ORF">Cni_G06247</name>
</gene>
<evidence type="ECO:0000313" key="1">
    <source>
        <dbReference type="EMBL" id="WOK97539.1"/>
    </source>
</evidence>
<evidence type="ECO:0000313" key="2">
    <source>
        <dbReference type="Proteomes" id="UP001327560"/>
    </source>
</evidence>
<dbReference type="EMBL" id="CP136891">
    <property type="protein sequence ID" value="WOK97539.1"/>
    <property type="molecule type" value="Genomic_DNA"/>
</dbReference>
<dbReference type="PROSITE" id="PS51257">
    <property type="entry name" value="PROKAR_LIPOPROTEIN"/>
    <property type="match status" value="1"/>
</dbReference>
<sequence length="234" mass="26314">MLAELKLATLGFQITLLSCFKGIYPSIRQGFASSIFGLGKLRLWPRFVVVGLLHWIDVLQLLAALPSGLISAEDLDRVSNLGAATCLLGKNCILSRWKDNSRIGLFSEKVMRAYLLEAKGKARWLSDGDRNTKFFHSVASGRMRKNWINTLKLEGRILNTEDDISKAFTTYFKRLLGTTSERHLSADWPLLYCDENHDLSDLVAPCSEEEILRNIKLMGKDKALGPDGLTTEFF</sequence>